<dbReference type="AlphaFoldDB" id="A0A3S4MQZ7"/>
<dbReference type="GO" id="GO:0006527">
    <property type="term" value="P:L-arginine catabolic process"/>
    <property type="evidence" value="ECO:0007669"/>
    <property type="project" value="TreeGrafter"/>
</dbReference>
<evidence type="ECO:0000313" key="7">
    <source>
        <dbReference type="EMBL" id="VEE46863.1"/>
    </source>
</evidence>
<dbReference type="InterPro" id="IPR000310">
    <property type="entry name" value="Orn/Lys/Arg_deCO2ase_major_dom"/>
</dbReference>
<name>A0A3S4MQZ7_PSEFL</name>
<dbReference type="Pfam" id="PF03711">
    <property type="entry name" value="OKR_DC_1_C"/>
    <property type="match status" value="1"/>
</dbReference>
<proteinExistence type="predicted"/>
<dbReference type="InterPro" id="IPR015422">
    <property type="entry name" value="PyrdxlP-dep_Trfase_small"/>
</dbReference>
<dbReference type="InterPro" id="IPR036633">
    <property type="entry name" value="Prn/Lys/Arg_de-COase_C_sf"/>
</dbReference>
<dbReference type="Pfam" id="PF01276">
    <property type="entry name" value="OKR_DC_1"/>
    <property type="match status" value="1"/>
</dbReference>
<dbReference type="PANTHER" id="PTHR45229">
    <property type="entry name" value="CONSTITUTIVE ORNITHINE DECARBOXYLASE"/>
    <property type="match status" value="1"/>
</dbReference>
<dbReference type="Proteomes" id="UP000278078">
    <property type="component" value="Chromosome"/>
</dbReference>
<dbReference type="Gene3D" id="3.90.100.10">
    <property type="entry name" value="Orn/Lys/Arg decarboxylase, C-terminal domain"/>
    <property type="match status" value="1"/>
</dbReference>
<dbReference type="EMBL" id="LR134300">
    <property type="protein sequence ID" value="VEE46863.1"/>
    <property type="molecule type" value="Genomic_DNA"/>
</dbReference>
<dbReference type="PANTHER" id="PTHR45229:SF3">
    <property type="entry name" value="BIODEGRADATIVE ARGININE DECARBOXYLASE"/>
    <property type="match status" value="1"/>
</dbReference>
<evidence type="ECO:0000259" key="4">
    <source>
        <dbReference type="Pfam" id="PF01276"/>
    </source>
</evidence>
<sequence length="521" mass="57000">MDKDNSMSRNNPSRHSILVTSNINAANDANRLSELCRQLEIRGYRLFQAPSRKVALDFLGNAAHPAGILLLVAEPTGENEAAQLAALDELRQVAPSIPLFLLFRQLRIEQLSSQLLDEVQGCFNLAAGPARFIAERIDSDLREWRAPAGPRRLRDYAPPVPRTPVSARYNGRARLDLAPAKQWRIGSGSTAERLATPLNDLSTAYRKTSAGAPAAHAGDIAEAFRRALWEAAARLAREDGDTWFFEILRGNPGPGIEAGRETPAKRWHGLAETLDSSPRLDPLRVALSAPGLDSRGRPASFGVPAAVVCRYLRRHGIAPLRTGDYRFLLLFPQGARAEHAQPLVDRLCEFKRRHDDDAPLKQVLPELLDSSPLYRYIGLRELCAMIHEASLRLHLTALADAAARTAGHAALAPATVYGHLVRDETEAVAIDRLGGRVVASLVGVHPAATPLLLPGERVAEESPALIDYLLALQAFGEHFPGFAPELQGIEIDERGRYRVRCVRPAALARGSGLRLATRRPD</sequence>
<dbReference type="GO" id="GO:0005829">
    <property type="term" value="C:cytosol"/>
    <property type="evidence" value="ECO:0007669"/>
    <property type="project" value="TreeGrafter"/>
</dbReference>
<dbReference type="InterPro" id="IPR008286">
    <property type="entry name" value="Prn/Lys/Arg_de-COase_C"/>
</dbReference>
<dbReference type="Gene3D" id="3.90.1150.10">
    <property type="entry name" value="Aspartate Aminotransferase, domain 1"/>
    <property type="match status" value="1"/>
</dbReference>
<dbReference type="InterPro" id="IPR005308">
    <property type="entry name" value="OKR_de-COase_N"/>
</dbReference>
<evidence type="ECO:0000256" key="2">
    <source>
        <dbReference type="ARBA" id="ARBA00022898"/>
    </source>
</evidence>
<gene>
    <name evidence="7" type="primary">ldcC</name>
    <name evidence="7" type="ORF">NCTC10783_02737</name>
</gene>
<dbReference type="GO" id="GO:0030170">
    <property type="term" value="F:pyridoxal phosphate binding"/>
    <property type="evidence" value="ECO:0007669"/>
    <property type="project" value="TreeGrafter"/>
</dbReference>
<organism evidence="7 8">
    <name type="scientific">Pseudomonas fluorescens</name>
    <dbReference type="NCBI Taxonomy" id="294"/>
    <lineage>
        <taxon>Bacteria</taxon>
        <taxon>Pseudomonadati</taxon>
        <taxon>Pseudomonadota</taxon>
        <taxon>Gammaproteobacteria</taxon>
        <taxon>Pseudomonadales</taxon>
        <taxon>Pseudomonadaceae</taxon>
        <taxon>Pseudomonas</taxon>
    </lineage>
</organism>
<dbReference type="SUPFAM" id="SSF55904">
    <property type="entry name" value="Ornithine decarboxylase C-terminal domain"/>
    <property type="match status" value="1"/>
</dbReference>
<dbReference type="Gene3D" id="3.40.50.2300">
    <property type="match status" value="1"/>
</dbReference>
<feature type="domain" description="Orn/Lys/Arg decarboxylase N-terminal" evidence="5">
    <location>
        <begin position="31"/>
        <end position="142"/>
    </location>
</feature>
<dbReference type="Pfam" id="PF03709">
    <property type="entry name" value="OKR_DC_1_N"/>
    <property type="match status" value="1"/>
</dbReference>
<accession>A0A3S4MQZ7</accession>
<dbReference type="InterPro" id="IPR015424">
    <property type="entry name" value="PyrdxlP-dep_Trfase"/>
</dbReference>
<feature type="domain" description="Orn/Lys/Arg decarboxylase C-terminal" evidence="6">
    <location>
        <begin position="364"/>
        <end position="493"/>
    </location>
</feature>
<keyword evidence="1" id="KW-0210">Decarboxylase</keyword>
<evidence type="ECO:0000256" key="3">
    <source>
        <dbReference type="ARBA" id="ARBA00023239"/>
    </source>
</evidence>
<protein>
    <submittedName>
        <fullName evidence="7">Putative lysine decarboxylase</fullName>
        <ecNumber evidence="7">4.1.1.18</ecNumber>
    </submittedName>
</protein>
<feature type="domain" description="Orn/Lys/Arg decarboxylases family 1 pyridoxal-P attachment site" evidence="4">
    <location>
        <begin position="262"/>
        <end position="336"/>
    </location>
</feature>
<dbReference type="GO" id="GO:0008923">
    <property type="term" value="F:lysine decarboxylase activity"/>
    <property type="evidence" value="ECO:0007669"/>
    <property type="project" value="UniProtKB-EC"/>
</dbReference>
<dbReference type="SUPFAM" id="SSF53383">
    <property type="entry name" value="PLP-dependent transferases"/>
    <property type="match status" value="1"/>
</dbReference>
<evidence type="ECO:0000256" key="1">
    <source>
        <dbReference type="ARBA" id="ARBA00022793"/>
    </source>
</evidence>
<dbReference type="GO" id="GO:0008792">
    <property type="term" value="F:arginine decarboxylase activity"/>
    <property type="evidence" value="ECO:0007669"/>
    <property type="project" value="TreeGrafter"/>
</dbReference>
<keyword evidence="3 7" id="KW-0456">Lyase</keyword>
<dbReference type="InterPro" id="IPR011193">
    <property type="entry name" value="Orn/lys/arg_de-COase"/>
</dbReference>
<evidence type="ECO:0000259" key="6">
    <source>
        <dbReference type="Pfam" id="PF03711"/>
    </source>
</evidence>
<dbReference type="EC" id="4.1.1.18" evidence="7"/>
<reference evidence="7 8" key="1">
    <citation type="submission" date="2018-12" db="EMBL/GenBank/DDBJ databases">
        <authorList>
            <consortium name="Pathogen Informatics"/>
        </authorList>
    </citation>
    <scope>NUCLEOTIDE SEQUENCE [LARGE SCALE GENOMIC DNA]</scope>
    <source>
        <strain evidence="7 8">NCTC10783</strain>
    </source>
</reference>
<evidence type="ECO:0000313" key="8">
    <source>
        <dbReference type="Proteomes" id="UP000278078"/>
    </source>
</evidence>
<keyword evidence="2" id="KW-0663">Pyridoxal phosphate</keyword>
<evidence type="ECO:0000259" key="5">
    <source>
        <dbReference type="Pfam" id="PF03709"/>
    </source>
</evidence>